<dbReference type="InterPro" id="IPR001261">
    <property type="entry name" value="ArgE/DapE_CS"/>
</dbReference>
<dbReference type="InterPro" id="IPR050072">
    <property type="entry name" value="Peptidase_M20A"/>
</dbReference>
<name>A0ABX5FXY6_9BACL</name>
<accession>A0ABX5FXY6</accession>
<evidence type="ECO:0000256" key="2">
    <source>
        <dbReference type="ARBA" id="ARBA00022723"/>
    </source>
</evidence>
<dbReference type="SUPFAM" id="SSF55031">
    <property type="entry name" value="Bacterial exopeptidase dimerisation domain"/>
    <property type="match status" value="1"/>
</dbReference>
<keyword evidence="3" id="KW-0378">Hydrolase</keyword>
<keyword evidence="2" id="KW-0479">Metal-binding</keyword>
<evidence type="ECO:0000313" key="6">
    <source>
        <dbReference type="EMBL" id="PSK15423.1"/>
    </source>
</evidence>
<feature type="domain" description="Peptidase M20 dimerisation" evidence="5">
    <location>
        <begin position="149"/>
        <end position="238"/>
    </location>
</feature>
<keyword evidence="7" id="KW-1185">Reference proteome</keyword>
<evidence type="ECO:0000256" key="4">
    <source>
        <dbReference type="ARBA" id="ARBA00022833"/>
    </source>
</evidence>
<dbReference type="Proteomes" id="UP000241645">
    <property type="component" value="Unassembled WGS sequence"/>
</dbReference>
<reference evidence="6 7" key="1">
    <citation type="submission" date="2018-03" db="EMBL/GenBank/DDBJ databases">
        <title>Brevisbacillus phylogenomics.</title>
        <authorList>
            <person name="Dunlap C."/>
        </authorList>
    </citation>
    <scope>NUCLEOTIDE SEQUENCE [LARGE SCALE GENOMIC DNA]</scope>
    <source>
        <strain evidence="6 7">NRRL B-41110</strain>
    </source>
</reference>
<dbReference type="PANTHER" id="PTHR43808">
    <property type="entry name" value="ACETYLORNITHINE DEACETYLASE"/>
    <property type="match status" value="1"/>
</dbReference>
<dbReference type="SUPFAM" id="SSF53187">
    <property type="entry name" value="Zn-dependent exopeptidases"/>
    <property type="match status" value="1"/>
</dbReference>
<dbReference type="Gene3D" id="3.30.70.360">
    <property type="match status" value="1"/>
</dbReference>
<dbReference type="PIRSF" id="PIRSF037238">
    <property type="entry name" value="Carboxypeptidase_G2"/>
    <property type="match status" value="1"/>
</dbReference>
<keyword evidence="4" id="KW-0862">Zinc</keyword>
<dbReference type="EMBL" id="PXZO01000001">
    <property type="protein sequence ID" value="PSK15423.1"/>
    <property type="molecule type" value="Genomic_DNA"/>
</dbReference>
<dbReference type="InterPro" id="IPR017150">
    <property type="entry name" value="Pept_M20_glutamate_carboxypep"/>
</dbReference>
<proteinExistence type="predicted"/>
<dbReference type="PROSITE" id="PS00758">
    <property type="entry name" value="ARGE_DAPE_CPG2_1"/>
    <property type="match status" value="1"/>
</dbReference>
<organism evidence="6 7">
    <name type="scientific">Brevibacillus porteri</name>
    <dbReference type="NCBI Taxonomy" id="2126350"/>
    <lineage>
        <taxon>Bacteria</taxon>
        <taxon>Bacillati</taxon>
        <taxon>Bacillota</taxon>
        <taxon>Bacilli</taxon>
        <taxon>Bacillales</taxon>
        <taxon>Paenibacillaceae</taxon>
        <taxon>Brevibacillus</taxon>
    </lineage>
</organism>
<comment type="cofactor">
    <cofactor evidence="1">
        <name>Zn(2+)</name>
        <dbReference type="ChEBI" id="CHEBI:29105"/>
    </cofactor>
</comment>
<dbReference type="InterPro" id="IPR002933">
    <property type="entry name" value="Peptidase_M20"/>
</dbReference>
<dbReference type="GeneID" id="95748620"/>
<dbReference type="InterPro" id="IPR036264">
    <property type="entry name" value="Bact_exopeptidase_dim_dom"/>
</dbReference>
<sequence length="345" mass="37865">MNKTLVDECGTYLQQLFKKYLDVEPEVFTQTEVGNHLKFTIGQGEKQILILGHFDTVWDKGQLQYRVEGNKAYGPGIFDMKSGLIQAIWALKAIRELGLSVNKKIVFFCNSDEEIGSKHSREFIEQESRKSSYVLVAEPAEAHTGALKTARKGVGQFIVKVRGRAAHAGNHHAEGISAVEELARQIIVLQGLTNYQKGTTVNVGIINGGNRVNVVPDYAEAYIDVRVSLHEEVDRISECILGLKPTMKETTVEVSGGMNRPPMVRTEKIEELFLKARSIASELGFELEEASVGGGSDGNFTAALGIPTLDGLGAEGEGLHAEHEHILIDSLPKRTALFANLLLRL</sequence>
<dbReference type="Gene3D" id="3.40.630.10">
    <property type="entry name" value="Zn peptidases"/>
    <property type="match status" value="1"/>
</dbReference>
<comment type="caution">
    <text evidence="6">The sequence shown here is derived from an EMBL/GenBank/DDBJ whole genome shotgun (WGS) entry which is preliminary data.</text>
</comment>
<dbReference type="CDD" id="cd03885">
    <property type="entry name" value="M20_CPDG2"/>
    <property type="match status" value="1"/>
</dbReference>
<evidence type="ECO:0000256" key="3">
    <source>
        <dbReference type="ARBA" id="ARBA00022801"/>
    </source>
</evidence>
<evidence type="ECO:0000259" key="5">
    <source>
        <dbReference type="Pfam" id="PF07687"/>
    </source>
</evidence>
<protein>
    <submittedName>
        <fullName evidence="6">Peptidase M20</fullName>
    </submittedName>
</protein>
<dbReference type="InterPro" id="IPR011650">
    <property type="entry name" value="Peptidase_M20_dimer"/>
</dbReference>
<dbReference type="PANTHER" id="PTHR43808:SF9">
    <property type="entry name" value="BLL0789 PROTEIN"/>
    <property type="match status" value="1"/>
</dbReference>
<gene>
    <name evidence="6" type="ORF">C7R92_00445</name>
</gene>
<dbReference type="Pfam" id="PF07687">
    <property type="entry name" value="M20_dimer"/>
    <property type="match status" value="1"/>
</dbReference>
<dbReference type="Pfam" id="PF01546">
    <property type="entry name" value="Peptidase_M20"/>
    <property type="match status" value="1"/>
</dbReference>
<evidence type="ECO:0000256" key="1">
    <source>
        <dbReference type="ARBA" id="ARBA00001947"/>
    </source>
</evidence>
<dbReference type="RefSeq" id="WP_106833068.1">
    <property type="nucleotide sequence ID" value="NZ_JARMEW010000006.1"/>
</dbReference>
<evidence type="ECO:0000313" key="7">
    <source>
        <dbReference type="Proteomes" id="UP000241645"/>
    </source>
</evidence>